<evidence type="ECO:0000313" key="1">
    <source>
        <dbReference type="EMBL" id="QIZ71185.1"/>
    </source>
</evidence>
<proteinExistence type="predicted"/>
<dbReference type="AlphaFoldDB" id="A0A6H1TXN7"/>
<dbReference type="Proteomes" id="UP000500857">
    <property type="component" value="Chromosome"/>
</dbReference>
<organism evidence="1 2">
    <name type="scientific">Oxynema aestuarii AP17</name>
    <dbReference type="NCBI Taxonomy" id="2064643"/>
    <lineage>
        <taxon>Bacteria</taxon>
        <taxon>Bacillati</taxon>
        <taxon>Cyanobacteriota</taxon>
        <taxon>Cyanophyceae</taxon>
        <taxon>Oscillatoriophycideae</taxon>
        <taxon>Oscillatoriales</taxon>
        <taxon>Oscillatoriaceae</taxon>
        <taxon>Oxynema</taxon>
        <taxon>Oxynema aestuarii</taxon>
    </lineage>
</organism>
<keyword evidence="2" id="KW-1185">Reference proteome</keyword>
<name>A0A6H1TXN7_9CYAN</name>
<dbReference type="RefSeq" id="WP_168569340.1">
    <property type="nucleotide sequence ID" value="NZ_CP051167.1"/>
</dbReference>
<evidence type="ECO:0000313" key="2">
    <source>
        <dbReference type="Proteomes" id="UP000500857"/>
    </source>
</evidence>
<accession>A0A6H1TXN7</accession>
<dbReference type="KEGG" id="oxy:HCG48_11850"/>
<protein>
    <submittedName>
        <fullName evidence="1">Uncharacterized protein</fullName>
    </submittedName>
</protein>
<gene>
    <name evidence="1" type="ORF">HCG48_11850</name>
</gene>
<sequence>MAINTCPCCGDALLRHARKGRVYWFCTHCWQELPDEAIAPSVRQSPTVLTPNNKAKVSSIA</sequence>
<reference evidence="1 2" key="1">
    <citation type="submission" date="2020-04" db="EMBL/GenBank/DDBJ databases">
        <authorList>
            <person name="Basu S."/>
            <person name="Maruthanayagam V."/>
            <person name="Chakraborty S."/>
            <person name="Pramanik A."/>
            <person name="Mukherjee J."/>
            <person name="Brink B."/>
        </authorList>
    </citation>
    <scope>NUCLEOTIDE SEQUENCE [LARGE SCALE GENOMIC DNA]</scope>
    <source>
        <strain evidence="1 2">AP17</strain>
    </source>
</reference>
<dbReference type="EMBL" id="CP051167">
    <property type="protein sequence ID" value="QIZ71185.1"/>
    <property type="molecule type" value="Genomic_DNA"/>
</dbReference>